<sequence>MTSDICSGSDAGSPRAPLSPVDEVPRPHQANQSILYNVPKSPSTKWSILHRHFLKSPSHHGKPGLKSPSQHGKSPTKLFASPSHHGQYLCEQMSQKHIPYAFHPAPLELQFAARVSGQGSRPEFMAEEIHQWEEIISKGFSNLSLATLYQLFKSKLAGQEATHQHLVTTTWELEASEWYTTFLDGLYRENKDHLLFSDEELKRIRNVFTDWSQEEIDDNVNYLQAIYDDNCEILRTVTAQADVLKKHLGSCASEDVLGSMGKSSHYPQFVGKPSLSSDTDDSMDDDEGTDDDDNEEDDCIHG</sequence>
<reference evidence="2" key="1">
    <citation type="journal article" date="2020" name="New Phytol.">
        <title>Comparative genomics reveals dynamic genome evolution in host specialist ectomycorrhizal fungi.</title>
        <authorList>
            <person name="Lofgren L.A."/>
            <person name="Nguyen N.H."/>
            <person name="Vilgalys R."/>
            <person name="Ruytinx J."/>
            <person name="Liao H.L."/>
            <person name="Branco S."/>
            <person name="Kuo A."/>
            <person name="LaButti K."/>
            <person name="Lipzen A."/>
            <person name="Andreopoulos W."/>
            <person name="Pangilinan J."/>
            <person name="Riley R."/>
            <person name="Hundley H."/>
            <person name="Na H."/>
            <person name="Barry K."/>
            <person name="Grigoriev I.V."/>
            <person name="Stajich J.E."/>
            <person name="Kennedy P.G."/>
        </authorList>
    </citation>
    <scope>NUCLEOTIDE SEQUENCE</scope>
    <source>
        <strain evidence="2">MN1</strain>
    </source>
</reference>
<proteinExistence type="predicted"/>
<name>A0A9P7EF33_9AGAM</name>
<dbReference type="GeneID" id="64633842"/>
<evidence type="ECO:0000313" key="3">
    <source>
        <dbReference type="Proteomes" id="UP000807769"/>
    </source>
</evidence>
<gene>
    <name evidence="2" type="ORF">BJ212DRAFT_1479178</name>
</gene>
<feature type="region of interest" description="Disordered" evidence="1">
    <location>
        <begin position="261"/>
        <end position="302"/>
    </location>
</feature>
<dbReference type="AlphaFoldDB" id="A0A9P7EF33"/>
<feature type="compositionally biased region" description="Acidic residues" evidence="1">
    <location>
        <begin position="278"/>
        <end position="302"/>
    </location>
</feature>
<keyword evidence="3" id="KW-1185">Reference proteome</keyword>
<dbReference type="OrthoDB" id="2679070at2759"/>
<dbReference type="RefSeq" id="XP_041194735.1">
    <property type="nucleotide sequence ID" value="XM_041339826.1"/>
</dbReference>
<dbReference type="EMBL" id="JABBWG010000010">
    <property type="protein sequence ID" value="KAG1819058.1"/>
    <property type="molecule type" value="Genomic_DNA"/>
</dbReference>
<accession>A0A9P7EF33</accession>
<protein>
    <submittedName>
        <fullName evidence="2">Uncharacterized protein</fullName>
    </submittedName>
</protein>
<feature type="region of interest" description="Disordered" evidence="1">
    <location>
        <begin position="57"/>
        <end position="78"/>
    </location>
</feature>
<feature type="region of interest" description="Disordered" evidence="1">
    <location>
        <begin position="1"/>
        <end position="35"/>
    </location>
</feature>
<comment type="caution">
    <text evidence="2">The sequence shown here is derived from an EMBL/GenBank/DDBJ whole genome shotgun (WGS) entry which is preliminary data.</text>
</comment>
<dbReference type="Proteomes" id="UP000807769">
    <property type="component" value="Unassembled WGS sequence"/>
</dbReference>
<organism evidence="2 3">
    <name type="scientific">Suillus subaureus</name>
    <dbReference type="NCBI Taxonomy" id="48587"/>
    <lineage>
        <taxon>Eukaryota</taxon>
        <taxon>Fungi</taxon>
        <taxon>Dikarya</taxon>
        <taxon>Basidiomycota</taxon>
        <taxon>Agaricomycotina</taxon>
        <taxon>Agaricomycetes</taxon>
        <taxon>Agaricomycetidae</taxon>
        <taxon>Boletales</taxon>
        <taxon>Suillineae</taxon>
        <taxon>Suillaceae</taxon>
        <taxon>Suillus</taxon>
    </lineage>
</organism>
<evidence type="ECO:0000313" key="2">
    <source>
        <dbReference type="EMBL" id="KAG1819058.1"/>
    </source>
</evidence>
<evidence type="ECO:0000256" key="1">
    <source>
        <dbReference type="SAM" id="MobiDB-lite"/>
    </source>
</evidence>